<organism evidence="3">
    <name type="scientific">marine metagenome</name>
    <dbReference type="NCBI Taxonomy" id="408172"/>
    <lineage>
        <taxon>unclassified sequences</taxon>
        <taxon>metagenomes</taxon>
        <taxon>ecological metagenomes</taxon>
    </lineage>
</organism>
<dbReference type="PANTHER" id="PTHR43244:SF1">
    <property type="entry name" value="5,10-METHYLENETETRAHYDROMETHANOPTERIN REDUCTASE"/>
    <property type="match status" value="1"/>
</dbReference>
<dbReference type="Gene3D" id="3.20.20.30">
    <property type="entry name" value="Luciferase-like domain"/>
    <property type="match status" value="1"/>
</dbReference>
<sequence length="346" mass="37357">MTISDKSIEPSNFEMMNARSRIPLGITYGSLGVLGPSAVTEVALSAEAAGYQSFWTVEATGTDAFSLLGAVSHAAPGLDLATGIMPIQFRGPSLTAMTAATLQALNPKRNVWIGLGVSAPGVLRQHGIPTPDRPIAMMREYVALLRECLSGESVTFEGDFWQVRRFRLAVRPEEQIPKIVIAALNPQMLKLGGEVADAVLLNYIPAAHVTEAAQHIRSGGNATIMSYVHAAVGDLSEVARSARKDLFNYAMADGYANMFRSAGFESEIDELRSHQADRDREGALASITDRMIQAINFIGNQDEVVNFIRSYIESGVEYPILMPMPWGDDRRSVAQLTLEAAAVAAS</sequence>
<evidence type="ECO:0000313" key="3">
    <source>
        <dbReference type="EMBL" id="SUZ78982.1"/>
    </source>
</evidence>
<dbReference type="PANTHER" id="PTHR43244">
    <property type="match status" value="1"/>
</dbReference>
<gene>
    <name evidence="3" type="ORF">METZ01_LOCUS31836</name>
</gene>
<dbReference type="SUPFAM" id="SSF51679">
    <property type="entry name" value="Bacterial luciferase-like"/>
    <property type="match status" value="1"/>
</dbReference>
<name>A0A381QI16_9ZZZZ</name>
<dbReference type="InterPro" id="IPR011251">
    <property type="entry name" value="Luciferase-like_dom"/>
</dbReference>
<protein>
    <recommendedName>
        <fullName evidence="2">Luciferase-like domain-containing protein</fullName>
    </recommendedName>
</protein>
<reference evidence="3" key="1">
    <citation type="submission" date="2018-05" db="EMBL/GenBank/DDBJ databases">
        <authorList>
            <person name="Lanie J.A."/>
            <person name="Ng W.-L."/>
            <person name="Kazmierczak K.M."/>
            <person name="Andrzejewski T.M."/>
            <person name="Davidsen T.M."/>
            <person name="Wayne K.J."/>
            <person name="Tettelin H."/>
            <person name="Glass J.I."/>
            <person name="Rusch D."/>
            <person name="Podicherti R."/>
            <person name="Tsui H.-C.T."/>
            <person name="Winkler M.E."/>
        </authorList>
    </citation>
    <scope>NUCLEOTIDE SEQUENCE</scope>
</reference>
<evidence type="ECO:0000256" key="1">
    <source>
        <dbReference type="ARBA" id="ARBA00023002"/>
    </source>
</evidence>
<dbReference type="InterPro" id="IPR050564">
    <property type="entry name" value="F420-G6PD/mer"/>
</dbReference>
<dbReference type="AlphaFoldDB" id="A0A381QI16"/>
<proteinExistence type="predicted"/>
<dbReference type="EMBL" id="UINC01001372">
    <property type="protein sequence ID" value="SUZ78982.1"/>
    <property type="molecule type" value="Genomic_DNA"/>
</dbReference>
<dbReference type="CDD" id="cd01097">
    <property type="entry name" value="Tetrahydromethanopterin_reductase"/>
    <property type="match status" value="1"/>
</dbReference>
<dbReference type="GO" id="GO:0016705">
    <property type="term" value="F:oxidoreductase activity, acting on paired donors, with incorporation or reduction of molecular oxygen"/>
    <property type="evidence" value="ECO:0007669"/>
    <property type="project" value="InterPro"/>
</dbReference>
<keyword evidence="1" id="KW-0560">Oxidoreductase</keyword>
<dbReference type="Pfam" id="PF00296">
    <property type="entry name" value="Bac_luciferase"/>
    <property type="match status" value="1"/>
</dbReference>
<evidence type="ECO:0000259" key="2">
    <source>
        <dbReference type="Pfam" id="PF00296"/>
    </source>
</evidence>
<dbReference type="InterPro" id="IPR036661">
    <property type="entry name" value="Luciferase-like_sf"/>
</dbReference>
<accession>A0A381QI16</accession>
<feature type="domain" description="Luciferase-like" evidence="2">
    <location>
        <begin position="35"/>
        <end position="317"/>
    </location>
</feature>